<evidence type="ECO:0000256" key="1">
    <source>
        <dbReference type="ARBA" id="ARBA00000903"/>
    </source>
</evidence>
<dbReference type="EMBL" id="LSMT01000019">
    <property type="protein sequence ID" value="PFX32732.1"/>
    <property type="molecule type" value="Genomic_DNA"/>
</dbReference>
<dbReference type="InterPro" id="IPR029063">
    <property type="entry name" value="SAM-dependent_MTases_sf"/>
</dbReference>
<dbReference type="GO" id="GO:0005737">
    <property type="term" value="C:cytoplasm"/>
    <property type="evidence" value="ECO:0007669"/>
    <property type="project" value="UniProtKB-SubCell"/>
</dbReference>
<evidence type="ECO:0000256" key="7">
    <source>
        <dbReference type="ARBA" id="ARBA00022679"/>
    </source>
</evidence>
<accession>A0A2B4SW05</accession>
<dbReference type="InterPro" id="IPR008854">
    <property type="entry name" value="TPMT"/>
</dbReference>
<dbReference type="AlphaFoldDB" id="A0A2B4SW05"/>
<evidence type="ECO:0000256" key="2">
    <source>
        <dbReference type="ARBA" id="ARBA00004496"/>
    </source>
</evidence>
<dbReference type="GO" id="GO:0032259">
    <property type="term" value="P:methylation"/>
    <property type="evidence" value="ECO:0007669"/>
    <property type="project" value="UniProtKB-KW"/>
</dbReference>
<dbReference type="OrthoDB" id="276151at2759"/>
<dbReference type="FunFam" id="3.40.50.150:FF:000101">
    <property type="entry name" value="Thiopurine S-methyltransferase"/>
    <property type="match status" value="1"/>
</dbReference>
<keyword evidence="7 9" id="KW-0808">Transferase</keyword>
<sequence>MSEQTDSTTAEYWADRWKEGHTGWHRQEVNAYLIKYVHELTAGRPKVRVFVPLCGKSVDMLWLADQGHTVVGVEVARKAIETFFSENNLSFTVEIVKMATDNEPVDKYTCNEKAITIFCCNLFSIAEDDVGGRFDAIWDRGSLSAVAPAFDDNGKRYTKKMRSLLASDGNYMLESHYYEIDRGMRPPACISEELRNKIYGEDFIIRELEINRLEEDPNRSLSFALDLHYHLFKPKEN</sequence>
<dbReference type="PROSITE" id="PS51585">
    <property type="entry name" value="SAM_MT_TPMT"/>
    <property type="match status" value="1"/>
</dbReference>
<keyword evidence="5" id="KW-0963">Cytoplasm</keyword>
<dbReference type="Gene3D" id="3.40.50.150">
    <property type="entry name" value="Vaccinia Virus protein VP39"/>
    <property type="match status" value="1"/>
</dbReference>
<evidence type="ECO:0000256" key="3">
    <source>
        <dbReference type="ARBA" id="ARBA00008145"/>
    </source>
</evidence>
<proteinExistence type="inferred from homology"/>
<dbReference type="SUPFAM" id="SSF53335">
    <property type="entry name" value="S-adenosyl-L-methionine-dependent methyltransferases"/>
    <property type="match status" value="1"/>
</dbReference>
<comment type="catalytic activity">
    <reaction evidence="1">
        <text>S-adenosyl-L-methionine + a thiopurine = S-adenosyl-L-homocysteine + a thiopurine S-methylether.</text>
        <dbReference type="EC" id="2.1.1.67"/>
    </reaction>
</comment>
<evidence type="ECO:0000256" key="4">
    <source>
        <dbReference type="ARBA" id="ARBA00011905"/>
    </source>
</evidence>
<reference evidence="10" key="1">
    <citation type="journal article" date="2017" name="bioRxiv">
        <title>Comparative analysis of the genomes of Stylophora pistillata and Acropora digitifera provides evidence for extensive differences between species of corals.</title>
        <authorList>
            <person name="Voolstra C.R."/>
            <person name="Li Y."/>
            <person name="Liew Y.J."/>
            <person name="Baumgarten S."/>
            <person name="Zoccola D."/>
            <person name="Flot J.-F."/>
            <person name="Tambutte S."/>
            <person name="Allemand D."/>
            <person name="Aranda M."/>
        </authorList>
    </citation>
    <scope>NUCLEOTIDE SEQUENCE [LARGE SCALE GENOMIC DNA]</scope>
</reference>
<protein>
    <recommendedName>
        <fullName evidence="4">thiopurine S-methyltransferase</fullName>
        <ecNumber evidence="4">2.1.1.67</ecNumber>
    </recommendedName>
</protein>
<comment type="subcellular location">
    <subcellularLocation>
        <location evidence="2">Cytoplasm</location>
    </subcellularLocation>
</comment>
<keyword evidence="10" id="KW-1185">Reference proteome</keyword>
<dbReference type="GO" id="GO:0008119">
    <property type="term" value="F:thiopurine S-methyltransferase activity"/>
    <property type="evidence" value="ECO:0007669"/>
    <property type="project" value="UniProtKB-EC"/>
</dbReference>
<dbReference type="Proteomes" id="UP000225706">
    <property type="component" value="Unassembled WGS sequence"/>
</dbReference>
<dbReference type="PANTHER" id="PTHR10259:SF11">
    <property type="entry name" value="THIOPURINE S-METHYLTRANSFERASE"/>
    <property type="match status" value="1"/>
</dbReference>
<gene>
    <name evidence="9" type="primary">tpmt</name>
    <name evidence="9" type="ORF">AWC38_SpisGene25768</name>
</gene>
<evidence type="ECO:0000256" key="8">
    <source>
        <dbReference type="ARBA" id="ARBA00022691"/>
    </source>
</evidence>
<evidence type="ECO:0000313" key="10">
    <source>
        <dbReference type="Proteomes" id="UP000225706"/>
    </source>
</evidence>
<comment type="caution">
    <text evidence="9">The sequence shown here is derived from an EMBL/GenBank/DDBJ whole genome shotgun (WGS) entry which is preliminary data.</text>
</comment>
<keyword evidence="8" id="KW-0949">S-adenosyl-L-methionine</keyword>
<keyword evidence="6 9" id="KW-0489">Methyltransferase</keyword>
<evidence type="ECO:0000256" key="6">
    <source>
        <dbReference type="ARBA" id="ARBA00022603"/>
    </source>
</evidence>
<evidence type="ECO:0000313" key="9">
    <source>
        <dbReference type="EMBL" id="PFX32732.1"/>
    </source>
</evidence>
<organism evidence="9 10">
    <name type="scientific">Stylophora pistillata</name>
    <name type="common">Smooth cauliflower coral</name>
    <dbReference type="NCBI Taxonomy" id="50429"/>
    <lineage>
        <taxon>Eukaryota</taxon>
        <taxon>Metazoa</taxon>
        <taxon>Cnidaria</taxon>
        <taxon>Anthozoa</taxon>
        <taxon>Hexacorallia</taxon>
        <taxon>Scleractinia</taxon>
        <taxon>Astrocoeniina</taxon>
        <taxon>Pocilloporidae</taxon>
        <taxon>Stylophora</taxon>
    </lineage>
</organism>
<name>A0A2B4SW05_STYPI</name>
<dbReference type="EC" id="2.1.1.67" evidence="4"/>
<dbReference type="PIRSF" id="PIRSF023956">
    <property type="entry name" value="Thiopurine_S-methyltransferase"/>
    <property type="match status" value="1"/>
</dbReference>
<dbReference type="Pfam" id="PF05724">
    <property type="entry name" value="TPMT"/>
    <property type="match status" value="1"/>
</dbReference>
<comment type="similarity">
    <text evidence="3">Belongs to the class I-like SAM-binding methyltransferase superfamily. TPMT family.</text>
</comment>
<dbReference type="InterPro" id="IPR025835">
    <property type="entry name" value="Thiopurine_S-MeTrfase"/>
</dbReference>
<evidence type="ECO:0000256" key="5">
    <source>
        <dbReference type="ARBA" id="ARBA00022490"/>
    </source>
</evidence>
<dbReference type="PANTHER" id="PTHR10259">
    <property type="entry name" value="THIOPURINE S-METHYLTRANSFERASE"/>
    <property type="match status" value="1"/>
</dbReference>
<dbReference type="STRING" id="50429.A0A2B4SW05"/>